<evidence type="ECO:0000313" key="1">
    <source>
        <dbReference type="EMBL" id="CRK98116.1"/>
    </source>
</evidence>
<protein>
    <submittedName>
        <fullName evidence="1">CLUMA_CG011484, isoform A</fullName>
    </submittedName>
</protein>
<name>A0A1J1IEY6_9DIPT</name>
<dbReference type="AlphaFoldDB" id="A0A1J1IEY6"/>
<dbReference type="Proteomes" id="UP000183832">
    <property type="component" value="Unassembled WGS sequence"/>
</dbReference>
<gene>
    <name evidence="1" type="ORF">CLUMA_CG011484</name>
</gene>
<keyword evidence="2" id="KW-1185">Reference proteome</keyword>
<accession>A0A1J1IEY6</accession>
<reference evidence="1 2" key="1">
    <citation type="submission" date="2015-04" db="EMBL/GenBank/DDBJ databases">
        <authorList>
            <person name="Syromyatnikov M.Y."/>
            <person name="Popov V.N."/>
        </authorList>
    </citation>
    <scope>NUCLEOTIDE SEQUENCE [LARGE SCALE GENOMIC DNA]</scope>
</reference>
<sequence length="92" mass="10340">MNEAHQTGDQLISIIEWRLHTKIASKLFLPVIADTRVTTKIQTITKRLHNSSESCSTSSEISADTEKKNLSVQMTLVNLKQIISQLELSKMS</sequence>
<evidence type="ECO:0000313" key="2">
    <source>
        <dbReference type="Proteomes" id="UP000183832"/>
    </source>
</evidence>
<organism evidence="1 2">
    <name type="scientific">Clunio marinus</name>
    <dbReference type="NCBI Taxonomy" id="568069"/>
    <lineage>
        <taxon>Eukaryota</taxon>
        <taxon>Metazoa</taxon>
        <taxon>Ecdysozoa</taxon>
        <taxon>Arthropoda</taxon>
        <taxon>Hexapoda</taxon>
        <taxon>Insecta</taxon>
        <taxon>Pterygota</taxon>
        <taxon>Neoptera</taxon>
        <taxon>Endopterygota</taxon>
        <taxon>Diptera</taxon>
        <taxon>Nematocera</taxon>
        <taxon>Chironomoidea</taxon>
        <taxon>Chironomidae</taxon>
        <taxon>Clunio</taxon>
    </lineage>
</organism>
<proteinExistence type="predicted"/>
<dbReference type="EMBL" id="CVRI01000047">
    <property type="protein sequence ID" value="CRK98116.1"/>
    <property type="molecule type" value="Genomic_DNA"/>
</dbReference>